<accession>A0A7T8GUY9</accession>
<dbReference type="PANTHER" id="PTHR46060:SF1">
    <property type="entry name" value="MARINER MOS1 TRANSPOSASE-LIKE PROTEIN"/>
    <property type="match status" value="1"/>
</dbReference>
<reference evidence="2" key="1">
    <citation type="submission" date="2021-01" db="EMBL/GenBank/DDBJ databases">
        <title>Caligus Genome Assembly.</title>
        <authorList>
            <person name="Gallardo-Escarate C."/>
        </authorList>
    </citation>
    <scope>NUCLEOTIDE SEQUENCE [LARGE SCALE GENOMIC DNA]</scope>
</reference>
<dbReference type="InterPro" id="IPR052709">
    <property type="entry name" value="Transposase-MT_Hybrid"/>
</dbReference>
<proteinExistence type="predicted"/>
<dbReference type="EMBL" id="CP045902">
    <property type="protein sequence ID" value="QQP38284.1"/>
    <property type="molecule type" value="Genomic_DNA"/>
</dbReference>
<sequence>MSCIHKFVEDLHKARKTPKEIKTMVDMAFEVNSISQSQIYRISGLVKAGKDSSDKRSTNRRRKVRTDDFIEAVRVYVEADRRVTIEELAIKFGTSINTIFQVLHDDLGLSIKSARWIPKMLTEDHKMKRVRCAQAFLKLNFELGLGFLDKIVTMNETSSIRGSSQWLPKGSNPPLKFKRQESRKKQMVLSFFDNCGVIFQHYLPMRTSVTMAVFKDVMDMFLKKFKEKLPEMAKRDWYFHFSNALCYTANSTKELLSKKGIKVIDHPPYSSDLAPADFFYFPVIKKMLEGVEIVDKSVQKEWTRVGRDIPEDRFREAFRKWVERWEKCIRIGGSHVEKIC</sequence>
<dbReference type="Gene3D" id="3.30.420.10">
    <property type="entry name" value="Ribonuclease H-like superfamily/Ribonuclease H"/>
    <property type="match status" value="1"/>
</dbReference>
<evidence type="ECO:0000313" key="2">
    <source>
        <dbReference type="Proteomes" id="UP000595437"/>
    </source>
</evidence>
<keyword evidence="2" id="KW-1185">Reference proteome</keyword>
<dbReference type="Pfam" id="PF01359">
    <property type="entry name" value="Transposase_1"/>
    <property type="match status" value="1"/>
</dbReference>
<organism evidence="1 2">
    <name type="scientific">Caligus rogercresseyi</name>
    <name type="common">Sea louse</name>
    <dbReference type="NCBI Taxonomy" id="217165"/>
    <lineage>
        <taxon>Eukaryota</taxon>
        <taxon>Metazoa</taxon>
        <taxon>Ecdysozoa</taxon>
        <taxon>Arthropoda</taxon>
        <taxon>Crustacea</taxon>
        <taxon>Multicrustacea</taxon>
        <taxon>Hexanauplia</taxon>
        <taxon>Copepoda</taxon>
        <taxon>Siphonostomatoida</taxon>
        <taxon>Caligidae</taxon>
        <taxon>Caligus</taxon>
    </lineage>
</organism>
<dbReference type="InterPro" id="IPR036397">
    <property type="entry name" value="RNaseH_sf"/>
</dbReference>
<protein>
    <submittedName>
        <fullName evidence="1">Mariner transposase</fullName>
    </submittedName>
</protein>
<dbReference type="AlphaFoldDB" id="A0A7T8GUY9"/>
<dbReference type="InterPro" id="IPR001888">
    <property type="entry name" value="Transposase_1"/>
</dbReference>
<evidence type="ECO:0000313" key="1">
    <source>
        <dbReference type="EMBL" id="QQP38284.1"/>
    </source>
</evidence>
<gene>
    <name evidence="1" type="ORF">FKW44_018821</name>
</gene>
<dbReference type="OrthoDB" id="10042427at2759"/>
<dbReference type="PANTHER" id="PTHR46060">
    <property type="entry name" value="MARINER MOS1 TRANSPOSASE-LIKE PROTEIN"/>
    <property type="match status" value="1"/>
</dbReference>
<dbReference type="Proteomes" id="UP000595437">
    <property type="component" value="Chromosome 13"/>
</dbReference>
<dbReference type="GO" id="GO:0003676">
    <property type="term" value="F:nucleic acid binding"/>
    <property type="evidence" value="ECO:0007669"/>
    <property type="project" value="InterPro"/>
</dbReference>
<name>A0A7T8GUY9_CALRO</name>